<gene>
    <name evidence="1" type="ORF">FRX31_015853</name>
</gene>
<evidence type="ECO:0000313" key="2">
    <source>
        <dbReference type="Proteomes" id="UP000554482"/>
    </source>
</evidence>
<accession>A0A7J6WD95</accession>
<dbReference type="Proteomes" id="UP000554482">
    <property type="component" value="Unassembled WGS sequence"/>
</dbReference>
<comment type="caution">
    <text evidence="1">The sequence shown here is derived from an EMBL/GenBank/DDBJ whole genome shotgun (WGS) entry which is preliminary data.</text>
</comment>
<proteinExistence type="predicted"/>
<dbReference type="AlphaFoldDB" id="A0A7J6WD95"/>
<reference evidence="1 2" key="1">
    <citation type="submission" date="2020-06" db="EMBL/GenBank/DDBJ databases">
        <title>Transcriptomic and genomic resources for Thalictrum thalictroides and T. hernandezii: Facilitating candidate gene discovery in an emerging model plant lineage.</title>
        <authorList>
            <person name="Arias T."/>
            <person name="Riano-Pachon D.M."/>
            <person name="Di Stilio V.S."/>
        </authorList>
    </citation>
    <scope>NUCLEOTIDE SEQUENCE [LARGE SCALE GENOMIC DNA]</scope>
    <source>
        <strain evidence="2">cv. WT478/WT964</strain>
        <tissue evidence="1">Leaves</tissue>
    </source>
</reference>
<protein>
    <submittedName>
        <fullName evidence="1">Uncharacterized protein</fullName>
    </submittedName>
</protein>
<sequence length="95" mass="10780">MPNRASKSSHMSFPKRGKIKAKIVATVVKTVIKIASKTWGVMASKDDRYRSSPESIATSPKHIYTSEEDMKVKVIIIEYGKDTLMYCKMKEPELK</sequence>
<keyword evidence="2" id="KW-1185">Reference proteome</keyword>
<dbReference type="EMBL" id="JABWDY010018555">
    <property type="protein sequence ID" value="KAF5194560.1"/>
    <property type="molecule type" value="Genomic_DNA"/>
</dbReference>
<organism evidence="1 2">
    <name type="scientific">Thalictrum thalictroides</name>
    <name type="common">Rue-anemone</name>
    <name type="synonym">Anemone thalictroides</name>
    <dbReference type="NCBI Taxonomy" id="46969"/>
    <lineage>
        <taxon>Eukaryota</taxon>
        <taxon>Viridiplantae</taxon>
        <taxon>Streptophyta</taxon>
        <taxon>Embryophyta</taxon>
        <taxon>Tracheophyta</taxon>
        <taxon>Spermatophyta</taxon>
        <taxon>Magnoliopsida</taxon>
        <taxon>Ranunculales</taxon>
        <taxon>Ranunculaceae</taxon>
        <taxon>Thalictroideae</taxon>
        <taxon>Thalictrum</taxon>
    </lineage>
</organism>
<evidence type="ECO:0000313" key="1">
    <source>
        <dbReference type="EMBL" id="KAF5194560.1"/>
    </source>
</evidence>
<name>A0A7J6WD95_THATH</name>